<dbReference type="PANTHER" id="PTHR11802">
    <property type="entry name" value="SERINE PROTEASE FAMILY S10 SERINE CARBOXYPEPTIDASE"/>
    <property type="match status" value="1"/>
</dbReference>
<dbReference type="InterPro" id="IPR033124">
    <property type="entry name" value="Ser_caboxypep_his_AS"/>
</dbReference>
<keyword evidence="8" id="KW-0472">Membrane</keyword>
<dbReference type="PRINTS" id="PR00724">
    <property type="entry name" value="CRBOXYPTASEC"/>
</dbReference>
<feature type="transmembrane region" description="Helical" evidence="8">
    <location>
        <begin position="7"/>
        <end position="27"/>
    </location>
</feature>
<dbReference type="FunFam" id="3.40.50.1820:FF:000096">
    <property type="entry name" value="Carboxypeptidase vitellogenic-like"/>
    <property type="match status" value="1"/>
</dbReference>
<evidence type="ECO:0000256" key="7">
    <source>
        <dbReference type="RuleBase" id="RU361156"/>
    </source>
</evidence>
<keyword evidence="2 7" id="KW-0121">Carboxypeptidase</keyword>
<dbReference type="GO" id="GO:0006508">
    <property type="term" value="P:proteolysis"/>
    <property type="evidence" value="ECO:0007669"/>
    <property type="project" value="UniProtKB-KW"/>
</dbReference>
<organism evidence="9 10">
    <name type="scientific">Tetranychus urticae</name>
    <name type="common">Two-spotted spider mite</name>
    <dbReference type="NCBI Taxonomy" id="32264"/>
    <lineage>
        <taxon>Eukaryota</taxon>
        <taxon>Metazoa</taxon>
        <taxon>Ecdysozoa</taxon>
        <taxon>Arthropoda</taxon>
        <taxon>Chelicerata</taxon>
        <taxon>Arachnida</taxon>
        <taxon>Acari</taxon>
        <taxon>Acariformes</taxon>
        <taxon>Trombidiformes</taxon>
        <taxon>Prostigmata</taxon>
        <taxon>Eleutherengona</taxon>
        <taxon>Raphignathae</taxon>
        <taxon>Tetranychoidea</taxon>
        <taxon>Tetranychidae</taxon>
        <taxon>Tetranychus</taxon>
    </lineage>
</organism>
<dbReference type="EMBL" id="CAEY01000823">
    <property type="status" value="NOT_ANNOTATED_CDS"/>
    <property type="molecule type" value="Genomic_DNA"/>
</dbReference>
<comment type="similarity">
    <text evidence="1 7">Belongs to the peptidase S10 family.</text>
</comment>
<dbReference type="KEGG" id="tut:107371794"/>
<dbReference type="eggNOG" id="KOG1282">
    <property type="taxonomic scope" value="Eukaryota"/>
</dbReference>
<keyword evidence="3 7" id="KW-0645">Protease</keyword>
<dbReference type="OrthoDB" id="443318at2759"/>
<reference evidence="9" key="2">
    <citation type="submission" date="2015-06" db="UniProtKB">
        <authorList>
            <consortium name="EnsemblMetazoa"/>
        </authorList>
    </citation>
    <scope>IDENTIFICATION</scope>
</reference>
<proteinExistence type="inferred from homology"/>
<keyword evidence="10" id="KW-1185">Reference proteome</keyword>
<reference evidence="10" key="1">
    <citation type="submission" date="2011-08" db="EMBL/GenBank/DDBJ databases">
        <authorList>
            <person name="Rombauts S."/>
        </authorList>
    </citation>
    <scope>NUCLEOTIDE SEQUENCE</scope>
    <source>
        <strain evidence="10">London</strain>
    </source>
</reference>
<dbReference type="Pfam" id="PF00450">
    <property type="entry name" value="Peptidase_S10"/>
    <property type="match status" value="1"/>
</dbReference>
<dbReference type="EC" id="3.4.16.-" evidence="7"/>
<keyword evidence="4" id="KW-0732">Signal</keyword>
<evidence type="ECO:0000313" key="9">
    <source>
        <dbReference type="EnsemblMetazoa" id="tetur02g10510.1"/>
    </source>
</evidence>
<dbReference type="Gene3D" id="3.40.50.1820">
    <property type="entry name" value="alpha/beta hydrolase"/>
    <property type="match status" value="1"/>
</dbReference>
<dbReference type="InterPro" id="IPR029058">
    <property type="entry name" value="AB_hydrolase_fold"/>
</dbReference>
<evidence type="ECO:0000256" key="3">
    <source>
        <dbReference type="ARBA" id="ARBA00022670"/>
    </source>
</evidence>
<evidence type="ECO:0000256" key="5">
    <source>
        <dbReference type="ARBA" id="ARBA00022801"/>
    </source>
</evidence>
<dbReference type="STRING" id="32264.T1JX32"/>
<evidence type="ECO:0000256" key="6">
    <source>
        <dbReference type="ARBA" id="ARBA00023180"/>
    </source>
</evidence>
<keyword evidence="8" id="KW-1133">Transmembrane helix</keyword>
<keyword evidence="8" id="KW-0812">Transmembrane</keyword>
<dbReference type="InterPro" id="IPR018202">
    <property type="entry name" value="Ser_caboxypep_ser_AS"/>
</dbReference>
<evidence type="ECO:0000256" key="1">
    <source>
        <dbReference type="ARBA" id="ARBA00009431"/>
    </source>
</evidence>
<gene>
    <name evidence="9" type="primary">107371794</name>
</gene>
<dbReference type="PROSITE" id="PS00560">
    <property type="entry name" value="CARBOXYPEPT_SER_HIS"/>
    <property type="match status" value="1"/>
</dbReference>
<dbReference type="OMA" id="WYYNYLQ"/>
<keyword evidence="6" id="KW-0325">Glycoprotein</keyword>
<dbReference type="InterPro" id="IPR001563">
    <property type="entry name" value="Peptidase_S10"/>
</dbReference>
<dbReference type="GO" id="GO:0004185">
    <property type="term" value="F:serine-type carboxypeptidase activity"/>
    <property type="evidence" value="ECO:0007669"/>
    <property type="project" value="UniProtKB-UniRule"/>
</dbReference>
<name>T1JX32_TETUR</name>
<dbReference type="PROSITE" id="PS00131">
    <property type="entry name" value="CARBOXYPEPT_SER_SER"/>
    <property type="match status" value="1"/>
</dbReference>
<keyword evidence="5 7" id="KW-0378">Hydrolase</keyword>
<dbReference type="HOGENOM" id="CLU_008523_10_1_1"/>
<evidence type="ECO:0000256" key="8">
    <source>
        <dbReference type="SAM" id="Phobius"/>
    </source>
</evidence>
<dbReference type="Proteomes" id="UP000015104">
    <property type="component" value="Unassembled WGS sequence"/>
</dbReference>
<evidence type="ECO:0000256" key="2">
    <source>
        <dbReference type="ARBA" id="ARBA00022645"/>
    </source>
</evidence>
<evidence type="ECO:0000313" key="10">
    <source>
        <dbReference type="Proteomes" id="UP000015104"/>
    </source>
</evidence>
<dbReference type="EnsemblMetazoa" id="tetur02g10510.1">
    <property type="protein sequence ID" value="tetur02g10510.1"/>
    <property type="gene ID" value="tetur02g10510"/>
</dbReference>
<protein>
    <recommendedName>
        <fullName evidence="7">Carboxypeptidase</fullName>
        <ecNumber evidence="7">3.4.16.-</ecNumber>
    </recommendedName>
</protein>
<accession>T1JX32</accession>
<dbReference type="AlphaFoldDB" id="T1JX32"/>
<sequence length="455" mass="51137">MSANGKMVNFFVFINILIISIICVNSFQTKPAIYLTPLIESGRIAEARLQSRVDNLPNAPQIESYSGYLTINKEIGSNLFFWFFPSKNTSAPVGLWLQGGPGAPSTYGLFNENGPFKVDANLNVTLREYSWTNLFSYLYIDQPVGTGFSYTEDKMGYVTNQAQVGSDLYQALVQFFTLFPEWRPNDFYITGESYAGKYIPAIGYKLHQERESSGINLKGIAIGDGLVDGALMFRYADMLYQLGLFDYFTAEKGRALERAVRKAAAEERWLDCFHLQDAYLGGDETTSLFFNVTGITNVYNSLLTVEPKELSYSDSYLALKEVREAIHVGNRTANPGKIVFDHLKEDICQSVSHWLEQLMDNGYQVLLYSGSLDIIVGASCTETLIQTLKWKGGIGYKLSPRKIWKLEGEAVDVAGYITSFENFHYAVVRNSGHMVPYDQPKAAFELITKFVNQNL</sequence>
<evidence type="ECO:0000256" key="4">
    <source>
        <dbReference type="ARBA" id="ARBA00022729"/>
    </source>
</evidence>
<dbReference type="PANTHER" id="PTHR11802:SF472">
    <property type="entry name" value="SERINE CARBOXYPEPTIDASE CPVL-RELATED"/>
    <property type="match status" value="1"/>
</dbReference>
<dbReference type="SUPFAM" id="SSF53474">
    <property type="entry name" value="alpha/beta-Hydrolases"/>
    <property type="match status" value="1"/>
</dbReference>